<proteinExistence type="predicted"/>
<feature type="non-terminal residue" evidence="1">
    <location>
        <position position="266"/>
    </location>
</feature>
<evidence type="ECO:0000313" key="1">
    <source>
        <dbReference type="EMBL" id="JAS10055.1"/>
    </source>
</evidence>
<dbReference type="AlphaFoldDB" id="A0A1B6C9V4"/>
<name>A0A1B6C9V4_9HEMI</name>
<feature type="non-terminal residue" evidence="1">
    <location>
        <position position="1"/>
    </location>
</feature>
<gene>
    <name evidence="1" type="ORF">g.9213</name>
</gene>
<dbReference type="EMBL" id="GEDC01027243">
    <property type="protein sequence ID" value="JAS10055.1"/>
    <property type="molecule type" value="Transcribed_RNA"/>
</dbReference>
<accession>A0A1B6C9V4</accession>
<protein>
    <submittedName>
        <fullName evidence="1">Uncharacterized protein</fullName>
    </submittedName>
</protein>
<reference evidence="1" key="1">
    <citation type="submission" date="2015-12" db="EMBL/GenBank/DDBJ databases">
        <title>De novo transcriptome assembly of four potential Pierce s Disease insect vectors from Arizona vineyards.</title>
        <authorList>
            <person name="Tassone E.E."/>
        </authorList>
    </citation>
    <scope>NUCLEOTIDE SEQUENCE</scope>
</reference>
<sequence length="266" mass="28361">SSSTKSALIDLLIQIGEDEEYDPSCKSGSAVAIQLELEDLPNLVLSVNLGDGNIVNLGLDLLPLEEMGWKFDSEKNTPGIISVEVDITDIFNLKVYVKIGDELVEVKPILDILLDLGISSCSGLTSGEGVRIEVDIAHVLDLVLNVGIGDLDVNLGLICDPLYELGLLDGVTKGESIIVEVTIGEILKGLDVYVILEDGTLLKVDFDTDPLVALGINIGDLDLEINLELDLGDVTLLDDLLDLEVNVGGLDIELDVGDGSDDLIDL</sequence>
<organism evidence="1">
    <name type="scientific">Clastoptera arizonana</name>
    <name type="common">Arizona spittle bug</name>
    <dbReference type="NCBI Taxonomy" id="38151"/>
    <lineage>
        <taxon>Eukaryota</taxon>
        <taxon>Metazoa</taxon>
        <taxon>Ecdysozoa</taxon>
        <taxon>Arthropoda</taxon>
        <taxon>Hexapoda</taxon>
        <taxon>Insecta</taxon>
        <taxon>Pterygota</taxon>
        <taxon>Neoptera</taxon>
        <taxon>Paraneoptera</taxon>
        <taxon>Hemiptera</taxon>
        <taxon>Auchenorrhyncha</taxon>
        <taxon>Cercopoidea</taxon>
        <taxon>Clastopteridae</taxon>
        <taxon>Clastoptera</taxon>
    </lineage>
</organism>